<dbReference type="Pfam" id="PF13440">
    <property type="entry name" value="Polysacc_synt_3"/>
    <property type="match status" value="1"/>
</dbReference>
<evidence type="ECO:0000256" key="3">
    <source>
        <dbReference type="ARBA" id="ARBA00022692"/>
    </source>
</evidence>
<evidence type="ECO:0000256" key="5">
    <source>
        <dbReference type="ARBA" id="ARBA00023136"/>
    </source>
</evidence>
<gene>
    <name evidence="7" type="ORF">Mal4_03820</name>
</gene>
<name>A0A517Z101_9PLAN</name>
<feature type="transmembrane region" description="Helical" evidence="6">
    <location>
        <begin position="310"/>
        <end position="337"/>
    </location>
</feature>
<feature type="transmembrane region" description="Helical" evidence="6">
    <location>
        <begin position="126"/>
        <end position="144"/>
    </location>
</feature>
<dbReference type="GO" id="GO:0005886">
    <property type="term" value="C:plasma membrane"/>
    <property type="evidence" value="ECO:0007669"/>
    <property type="project" value="UniProtKB-SubCell"/>
</dbReference>
<evidence type="ECO:0000256" key="4">
    <source>
        <dbReference type="ARBA" id="ARBA00022989"/>
    </source>
</evidence>
<keyword evidence="2" id="KW-1003">Cell membrane</keyword>
<comment type="subcellular location">
    <subcellularLocation>
        <location evidence="1">Cell membrane</location>
        <topology evidence="1">Multi-pass membrane protein</topology>
    </subcellularLocation>
</comment>
<feature type="transmembrane region" description="Helical" evidence="6">
    <location>
        <begin position="19"/>
        <end position="40"/>
    </location>
</feature>
<dbReference type="RefSeq" id="WP_197444009.1">
    <property type="nucleotide sequence ID" value="NZ_CP036275.1"/>
</dbReference>
<protein>
    <submittedName>
        <fullName evidence="7">Colanic acid exporter</fullName>
    </submittedName>
</protein>
<keyword evidence="4 6" id="KW-1133">Transmembrane helix</keyword>
<feature type="transmembrane region" description="Helical" evidence="6">
    <location>
        <begin position="472"/>
        <end position="493"/>
    </location>
</feature>
<dbReference type="InterPro" id="IPR050833">
    <property type="entry name" value="Poly_Biosynth_Transport"/>
</dbReference>
<feature type="transmembrane region" description="Helical" evidence="6">
    <location>
        <begin position="46"/>
        <end position="64"/>
    </location>
</feature>
<evidence type="ECO:0000313" key="7">
    <source>
        <dbReference type="EMBL" id="QDU36099.1"/>
    </source>
</evidence>
<feature type="transmembrane region" description="Helical" evidence="6">
    <location>
        <begin position="387"/>
        <end position="404"/>
    </location>
</feature>
<dbReference type="PANTHER" id="PTHR30250:SF26">
    <property type="entry name" value="PSMA PROTEIN"/>
    <property type="match status" value="1"/>
</dbReference>
<accession>A0A517Z101</accession>
<dbReference type="KEGG" id="mri:Mal4_03820"/>
<feature type="transmembrane region" description="Helical" evidence="6">
    <location>
        <begin position="349"/>
        <end position="375"/>
    </location>
</feature>
<keyword evidence="8" id="KW-1185">Reference proteome</keyword>
<keyword evidence="5 6" id="KW-0472">Membrane</keyword>
<evidence type="ECO:0000256" key="2">
    <source>
        <dbReference type="ARBA" id="ARBA00022475"/>
    </source>
</evidence>
<evidence type="ECO:0000256" key="1">
    <source>
        <dbReference type="ARBA" id="ARBA00004651"/>
    </source>
</evidence>
<feature type="transmembrane region" description="Helical" evidence="6">
    <location>
        <begin position="192"/>
        <end position="218"/>
    </location>
</feature>
<feature type="transmembrane region" description="Helical" evidence="6">
    <location>
        <begin position="165"/>
        <end position="186"/>
    </location>
</feature>
<dbReference type="AlphaFoldDB" id="A0A517Z101"/>
<evidence type="ECO:0000256" key="6">
    <source>
        <dbReference type="SAM" id="Phobius"/>
    </source>
</evidence>
<feature type="transmembrane region" description="Helical" evidence="6">
    <location>
        <begin position="96"/>
        <end position="120"/>
    </location>
</feature>
<evidence type="ECO:0000313" key="8">
    <source>
        <dbReference type="Proteomes" id="UP000320496"/>
    </source>
</evidence>
<proteinExistence type="predicted"/>
<dbReference type="PANTHER" id="PTHR30250">
    <property type="entry name" value="PST FAMILY PREDICTED COLANIC ACID TRANSPORTER"/>
    <property type="match status" value="1"/>
</dbReference>
<organism evidence="7 8">
    <name type="scientific">Maioricimonas rarisocia</name>
    <dbReference type="NCBI Taxonomy" id="2528026"/>
    <lineage>
        <taxon>Bacteria</taxon>
        <taxon>Pseudomonadati</taxon>
        <taxon>Planctomycetota</taxon>
        <taxon>Planctomycetia</taxon>
        <taxon>Planctomycetales</taxon>
        <taxon>Planctomycetaceae</taxon>
        <taxon>Maioricimonas</taxon>
    </lineage>
</organism>
<keyword evidence="3 6" id="KW-0812">Transmembrane</keyword>
<reference evidence="7 8" key="1">
    <citation type="submission" date="2019-02" db="EMBL/GenBank/DDBJ databases">
        <title>Deep-cultivation of Planctomycetes and their phenomic and genomic characterization uncovers novel biology.</title>
        <authorList>
            <person name="Wiegand S."/>
            <person name="Jogler M."/>
            <person name="Boedeker C."/>
            <person name="Pinto D."/>
            <person name="Vollmers J."/>
            <person name="Rivas-Marin E."/>
            <person name="Kohn T."/>
            <person name="Peeters S.H."/>
            <person name="Heuer A."/>
            <person name="Rast P."/>
            <person name="Oberbeckmann S."/>
            <person name="Bunk B."/>
            <person name="Jeske O."/>
            <person name="Meyerdierks A."/>
            <person name="Storesund J.E."/>
            <person name="Kallscheuer N."/>
            <person name="Luecker S."/>
            <person name="Lage O.M."/>
            <person name="Pohl T."/>
            <person name="Merkel B.J."/>
            <person name="Hornburger P."/>
            <person name="Mueller R.-W."/>
            <person name="Bruemmer F."/>
            <person name="Labrenz M."/>
            <person name="Spormann A.M."/>
            <person name="Op den Camp H."/>
            <person name="Overmann J."/>
            <person name="Amann R."/>
            <person name="Jetten M.S.M."/>
            <person name="Mascher T."/>
            <person name="Medema M.H."/>
            <person name="Devos D.P."/>
            <person name="Kaster A.-K."/>
            <person name="Ovreas L."/>
            <person name="Rohde M."/>
            <person name="Galperin M.Y."/>
            <person name="Jogler C."/>
        </authorList>
    </citation>
    <scope>NUCLEOTIDE SEQUENCE [LARGE SCALE GENOMIC DNA]</scope>
    <source>
        <strain evidence="7 8">Mal4</strain>
    </source>
</reference>
<sequence length="520" mass="55551">MTDIADQPSTKTLAIRGVLFNWIGRGCSFVITFFLTPFLLHTLGDARYGVWSIIMGLTSYYGLADAGLRGAGTKHIAEAHALGDHDRIQRIIVTSFAMYIGLSLTVLIVASVIALLYPYLFETGPVSLTTIQYVILLVAANFGLRLMSQPFAATLAALTRFDLQNALSVSSQLLQAGLIVLALSFADGLLAMAWAMLAVGVVGAIGHFWMAQVALGGFSMSPRHFDRQTLDEQFSFGSGLLAIGSMERIAEASGPLIVGAFAGPAAAGYYSIANQLTQKTERLTRGISTVLMPVSSRLTAEKRNNDLKKIVLFVPRCMFAVSMLSTVIFVFLGAPFLRTWLGAEYVETVYPLLCVLTIAGSLLKVSGGVASLLTGMGLLRFQAIVRAVRLVLTIGGGLLLTPFFGGLGMAWAQLAGFGFTGISQAWFIARHLELPISAQLQSTCVRGGGSLIPAAILAILLPRVWAPTTLPVVMTQIVAVAVVAAGGLLLICIPVDHRRSIIAALMPKPRQRKTPQPVTR</sequence>
<dbReference type="EMBL" id="CP036275">
    <property type="protein sequence ID" value="QDU36099.1"/>
    <property type="molecule type" value="Genomic_DNA"/>
</dbReference>
<dbReference type="Proteomes" id="UP000320496">
    <property type="component" value="Chromosome"/>
</dbReference>